<evidence type="ECO:0000313" key="3">
    <source>
        <dbReference type="Proteomes" id="UP000887013"/>
    </source>
</evidence>
<comment type="caution">
    <text evidence="2">The sequence shown here is derived from an EMBL/GenBank/DDBJ whole genome shotgun (WGS) entry which is preliminary data.</text>
</comment>
<evidence type="ECO:0000256" key="1">
    <source>
        <dbReference type="SAM" id="MobiDB-lite"/>
    </source>
</evidence>
<reference evidence="2" key="1">
    <citation type="submission" date="2020-08" db="EMBL/GenBank/DDBJ databases">
        <title>Multicomponent nature underlies the extraordinary mechanical properties of spider dragline silk.</title>
        <authorList>
            <person name="Kono N."/>
            <person name="Nakamura H."/>
            <person name="Mori M."/>
            <person name="Yoshida Y."/>
            <person name="Ohtoshi R."/>
            <person name="Malay A.D."/>
            <person name="Moran D.A.P."/>
            <person name="Tomita M."/>
            <person name="Numata K."/>
            <person name="Arakawa K."/>
        </authorList>
    </citation>
    <scope>NUCLEOTIDE SEQUENCE</scope>
</reference>
<dbReference type="AlphaFoldDB" id="A0A8X6N8X0"/>
<dbReference type="EMBL" id="BMAW01006734">
    <property type="protein sequence ID" value="GFT00136.1"/>
    <property type="molecule type" value="Genomic_DNA"/>
</dbReference>
<feature type="region of interest" description="Disordered" evidence="1">
    <location>
        <begin position="1"/>
        <end position="39"/>
    </location>
</feature>
<evidence type="ECO:0000313" key="2">
    <source>
        <dbReference type="EMBL" id="GFT00136.1"/>
    </source>
</evidence>
<protein>
    <submittedName>
        <fullName evidence="2">Uncharacterized protein</fullName>
    </submittedName>
</protein>
<gene>
    <name evidence="2" type="ORF">NPIL_392111</name>
</gene>
<proteinExistence type="predicted"/>
<accession>A0A8X6N8X0</accession>
<sequence length="94" mass="10982">MVKRLPRSRGKKQEKEKHRSNSCRTISSSSGTSFWGPLHNPPGLEERRVVAHQVEENKCEGWVERACWKKFQIKLDQYPVRKVQPSPSLRFHLG</sequence>
<feature type="compositionally biased region" description="Low complexity" evidence="1">
    <location>
        <begin position="22"/>
        <end position="33"/>
    </location>
</feature>
<dbReference type="Proteomes" id="UP000887013">
    <property type="component" value="Unassembled WGS sequence"/>
</dbReference>
<organism evidence="2 3">
    <name type="scientific">Nephila pilipes</name>
    <name type="common">Giant wood spider</name>
    <name type="synonym">Nephila maculata</name>
    <dbReference type="NCBI Taxonomy" id="299642"/>
    <lineage>
        <taxon>Eukaryota</taxon>
        <taxon>Metazoa</taxon>
        <taxon>Ecdysozoa</taxon>
        <taxon>Arthropoda</taxon>
        <taxon>Chelicerata</taxon>
        <taxon>Arachnida</taxon>
        <taxon>Araneae</taxon>
        <taxon>Araneomorphae</taxon>
        <taxon>Entelegynae</taxon>
        <taxon>Araneoidea</taxon>
        <taxon>Nephilidae</taxon>
        <taxon>Nephila</taxon>
    </lineage>
</organism>
<name>A0A8X6N8X0_NEPPI</name>
<feature type="compositionally biased region" description="Basic residues" evidence="1">
    <location>
        <begin position="1"/>
        <end position="10"/>
    </location>
</feature>
<keyword evidence="3" id="KW-1185">Reference proteome</keyword>